<accession>A0ABP7PC83</accession>
<evidence type="ECO:0000313" key="12">
    <source>
        <dbReference type="Proteomes" id="UP001501337"/>
    </source>
</evidence>
<dbReference type="PROSITE" id="PS51163">
    <property type="entry name" value="YRDC"/>
    <property type="match status" value="1"/>
</dbReference>
<evidence type="ECO:0000313" key="11">
    <source>
        <dbReference type="EMBL" id="GAA3963317.1"/>
    </source>
</evidence>
<dbReference type="InterPro" id="IPR050156">
    <property type="entry name" value="TC-AMP_synthase_SUA5"/>
</dbReference>
<protein>
    <recommendedName>
        <fullName evidence="9">Threonylcarbamoyl-AMP synthase</fullName>
        <shortName evidence="9">TC-AMP synthase</shortName>
        <ecNumber evidence="9">2.7.7.87</ecNumber>
    </recommendedName>
    <alternativeName>
        <fullName evidence="9">L-threonylcarbamoyladenylate synthase</fullName>
    </alternativeName>
    <alternativeName>
        <fullName evidence="9">t(6)A37 threonylcarbamoyladenosine biosynthesis protein TsaC</fullName>
    </alternativeName>
    <alternativeName>
        <fullName evidence="9">tRNA threonylcarbamoyladenosine biosynthesis protein TsaC</fullName>
    </alternativeName>
</protein>
<comment type="function">
    <text evidence="9">Required for the formation of a threonylcarbamoyl group on adenosine at position 37 (t(6)A37) in tRNAs that read codons beginning with adenine. Catalyzes the conversion of L-threonine, HCO(3)(-)/CO(2) and ATP to give threonylcarbamoyl-AMP (TC-AMP) as the acyladenylate intermediate, with the release of diphosphate.</text>
</comment>
<dbReference type="Pfam" id="PF01300">
    <property type="entry name" value="Sua5_yciO_yrdC"/>
    <property type="match status" value="1"/>
</dbReference>
<evidence type="ECO:0000256" key="5">
    <source>
        <dbReference type="ARBA" id="ARBA00022695"/>
    </source>
</evidence>
<dbReference type="Proteomes" id="UP001501337">
    <property type="component" value="Unassembled WGS sequence"/>
</dbReference>
<dbReference type="InterPro" id="IPR006070">
    <property type="entry name" value="Sua5-like_dom"/>
</dbReference>
<evidence type="ECO:0000256" key="9">
    <source>
        <dbReference type="HAMAP-Rule" id="MF_01852"/>
    </source>
</evidence>
<gene>
    <name evidence="9" type="primary">tsaC</name>
    <name evidence="11" type="ORF">GCM10022278_21430</name>
</gene>
<name>A0ABP7PC83_9GAMM</name>
<evidence type="ECO:0000256" key="2">
    <source>
        <dbReference type="ARBA" id="ARBA00022490"/>
    </source>
</evidence>
<evidence type="ECO:0000256" key="3">
    <source>
        <dbReference type="ARBA" id="ARBA00022679"/>
    </source>
</evidence>
<feature type="domain" description="YrdC-like" evidence="10">
    <location>
        <begin position="5"/>
        <end position="194"/>
    </location>
</feature>
<evidence type="ECO:0000256" key="8">
    <source>
        <dbReference type="ARBA" id="ARBA00048366"/>
    </source>
</evidence>
<dbReference type="InterPro" id="IPR017945">
    <property type="entry name" value="DHBP_synth_RibB-like_a/b_dom"/>
</dbReference>
<keyword evidence="7 9" id="KW-0067">ATP-binding</keyword>
<dbReference type="PANTHER" id="PTHR17490">
    <property type="entry name" value="SUA5"/>
    <property type="match status" value="1"/>
</dbReference>
<keyword evidence="4 9" id="KW-0819">tRNA processing</keyword>
<keyword evidence="6 9" id="KW-0547">Nucleotide-binding</keyword>
<dbReference type="HAMAP" id="MF_01852">
    <property type="entry name" value="TsaC"/>
    <property type="match status" value="1"/>
</dbReference>
<comment type="similarity">
    <text evidence="9">Belongs to the SUA5 family. TsaC subfamily.</text>
</comment>
<evidence type="ECO:0000259" key="10">
    <source>
        <dbReference type="PROSITE" id="PS51163"/>
    </source>
</evidence>
<keyword evidence="5 9" id="KW-0548">Nucleotidyltransferase</keyword>
<dbReference type="EC" id="2.7.7.87" evidence="9"/>
<proteinExistence type="inferred from homology"/>
<comment type="caution">
    <text evidence="11">The sequence shown here is derived from an EMBL/GenBank/DDBJ whole genome shotgun (WGS) entry which is preliminary data.</text>
</comment>
<keyword evidence="12" id="KW-1185">Reference proteome</keyword>
<organism evidence="11 12">
    <name type="scientific">Allohahella marinimesophila</name>
    <dbReference type="NCBI Taxonomy" id="1054972"/>
    <lineage>
        <taxon>Bacteria</taxon>
        <taxon>Pseudomonadati</taxon>
        <taxon>Pseudomonadota</taxon>
        <taxon>Gammaproteobacteria</taxon>
        <taxon>Oceanospirillales</taxon>
        <taxon>Hahellaceae</taxon>
        <taxon>Allohahella</taxon>
    </lineage>
</organism>
<dbReference type="RefSeq" id="WP_344806122.1">
    <property type="nucleotide sequence ID" value="NZ_BAABBO010000009.1"/>
</dbReference>
<comment type="subcellular location">
    <subcellularLocation>
        <location evidence="1 9">Cytoplasm</location>
    </subcellularLocation>
</comment>
<dbReference type="PANTHER" id="PTHR17490:SF18">
    <property type="entry name" value="THREONYLCARBAMOYL-AMP SYNTHASE"/>
    <property type="match status" value="1"/>
</dbReference>
<evidence type="ECO:0000256" key="7">
    <source>
        <dbReference type="ARBA" id="ARBA00022840"/>
    </source>
</evidence>
<sequence>MRFALPLLLKAVDHVKKGGIVAYPTESVWGLGCDPMNQQALENLLALKQRDWRKGLILISGQAAHFDDLLNAEQTKGGARLTAEARTKIASTWPGPTTWLIPLPKTTAYSPLVYGQHSAIAARVTTHPLVVELTRYLDSPIISTSANRAGQPALKGRLQVLKCFGDQVYCLPGDTLGFDRPSAIFDALTGRQLR</sequence>
<dbReference type="Gene3D" id="3.90.870.10">
    <property type="entry name" value="DHBP synthase"/>
    <property type="match status" value="1"/>
</dbReference>
<dbReference type="SUPFAM" id="SSF55821">
    <property type="entry name" value="YrdC/RibB"/>
    <property type="match status" value="1"/>
</dbReference>
<evidence type="ECO:0000256" key="4">
    <source>
        <dbReference type="ARBA" id="ARBA00022694"/>
    </source>
</evidence>
<dbReference type="InterPro" id="IPR023535">
    <property type="entry name" value="TC-AMP_synthase"/>
</dbReference>
<evidence type="ECO:0000256" key="6">
    <source>
        <dbReference type="ARBA" id="ARBA00022741"/>
    </source>
</evidence>
<keyword evidence="2 9" id="KW-0963">Cytoplasm</keyword>
<dbReference type="EMBL" id="BAABBO010000009">
    <property type="protein sequence ID" value="GAA3963317.1"/>
    <property type="molecule type" value="Genomic_DNA"/>
</dbReference>
<reference evidence="12" key="1">
    <citation type="journal article" date="2019" name="Int. J. Syst. Evol. Microbiol.">
        <title>The Global Catalogue of Microorganisms (GCM) 10K type strain sequencing project: providing services to taxonomists for standard genome sequencing and annotation.</title>
        <authorList>
            <consortium name="The Broad Institute Genomics Platform"/>
            <consortium name="The Broad Institute Genome Sequencing Center for Infectious Disease"/>
            <person name="Wu L."/>
            <person name="Ma J."/>
        </authorList>
    </citation>
    <scope>NUCLEOTIDE SEQUENCE [LARGE SCALE GENOMIC DNA]</scope>
    <source>
        <strain evidence="12">JCM 17555</strain>
    </source>
</reference>
<keyword evidence="3 9" id="KW-0808">Transferase</keyword>
<comment type="catalytic activity">
    <reaction evidence="8 9">
        <text>L-threonine + hydrogencarbonate + ATP = L-threonylcarbamoyladenylate + diphosphate + H2O</text>
        <dbReference type="Rhea" id="RHEA:36407"/>
        <dbReference type="ChEBI" id="CHEBI:15377"/>
        <dbReference type="ChEBI" id="CHEBI:17544"/>
        <dbReference type="ChEBI" id="CHEBI:30616"/>
        <dbReference type="ChEBI" id="CHEBI:33019"/>
        <dbReference type="ChEBI" id="CHEBI:57926"/>
        <dbReference type="ChEBI" id="CHEBI:73682"/>
        <dbReference type="EC" id="2.7.7.87"/>
    </reaction>
</comment>
<evidence type="ECO:0000256" key="1">
    <source>
        <dbReference type="ARBA" id="ARBA00004496"/>
    </source>
</evidence>